<dbReference type="OrthoDB" id="9808041at2"/>
<keyword evidence="8" id="KW-0067">ATP-binding</keyword>
<organism evidence="14 15">
    <name type="scientific">Pseudoxanthomonas winnipegensis</name>
    <dbReference type="NCBI Taxonomy" id="2480810"/>
    <lineage>
        <taxon>Bacteria</taxon>
        <taxon>Pseudomonadati</taxon>
        <taxon>Pseudomonadota</taxon>
        <taxon>Gammaproteobacteria</taxon>
        <taxon>Lysobacterales</taxon>
        <taxon>Lysobacteraceae</taxon>
        <taxon>Pseudoxanthomonas</taxon>
    </lineage>
</organism>
<dbReference type="Gene3D" id="3.30.70.560">
    <property type="entry name" value="7,8-Dihydro-6-hydroxymethylpterin-pyrophosphokinase HPPK"/>
    <property type="match status" value="1"/>
</dbReference>
<keyword evidence="6" id="KW-0547">Nucleotide-binding</keyword>
<evidence type="ECO:0000256" key="4">
    <source>
        <dbReference type="ARBA" id="ARBA00016218"/>
    </source>
</evidence>
<dbReference type="PROSITE" id="PS00794">
    <property type="entry name" value="HPPK"/>
    <property type="match status" value="1"/>
</dbReference>
<evidence type="ECO:0000256" key="10">
    <source>
        <dbReference type="ARBA" id="ARBA00029409"/>
    </source>
</evidence>
<comment type="similarity">
    <text evidence="2">Belongs to the HPPK family.</text>
</comment>
<evidence type="ECO:0000256" key="12">
    <source>
        <dbReference type="ARBA" id="ARBA00033413"/>
    </source>
</evidence>
<dbReference type="UniPathway" id="UPA00077">
    <property type="reaction ID" value="UER00155"/>
</dbReference>
<comment type="function">
    <text evidence="10">Catalyzes the transfer of pyrophosphate from adenosine triphosphate (ATP) to 6-hydroxymethyl-7,8-dihydropterin, an enzymatic step in folate biosynthesis pathway.</text>
</comment>
<dbReference type="PANTHER" id="PTHR43071">
    <property type="entry name" value="2-AMINO-4-HYDROXY-6-HYDROXYMETHYLDIHYDROPTERIDINE PYROPHOSPHOKINASE"/>
    <property type="match status" value="1"/>
</dbReference>
<keyword evidence="9" id="KW-0289">Folate biosynthesis</keyword>
<accession>A0A4Q8L5R2</accession>
<dbReference type="GO" id="GO:0016301">
    <property type="term" value="F:kinase activity"/>
    <property type="evidence" value="ECO:0007669"/>
    <property type="project" value="UniProtKB-KW"/>
</dbReference>
<dbReference type="SUPFAM" id="SSF55083">
    <property type="entry name" value="6-hydroxymethyl-7,8-dihydropterin pyrophosphokinase, HPPK"/>
    <property type="match status" value="1"/>
</dbReference>
<protein>
    <recommendedName>
        <fullName evidence="4">2-amino-4-hydroxy-6-hydroxymethyldihydropteridine pyrophosphokinase</fullName>
        <ecNumber evidence="3">2.7.6.3</ecNumber>
    </recommendedName>
    <alternativeName>
        <fullName evidence="11">6-hydroxymethyl-7,8-dihydropterin pyrophosphokinase</fullName>
    </alternativeName>
    <alternativeName>
        <fullName evidence="12">7,8-dihydro-6-hydroxymethylpterin-pyrophosphokinase</fullName>
    </alternativeName>
</protein>
<dbReference type="Pfam" id="PF01288">
    <property type="entry name" value="HPPK"/>
    <property type="match status" value="1"/>
</dbReference>
<evidence type="ECO:0000256" key="1">
    <source>
        <dbReference type="ARBA" id="ARBA00005051"/>
    </source>
</evidence>
<evidence type="ECO:0000256" key="11">
    <source>
        <dbReference type="ARBA" id="ARBA00029766"/>
    </source>
</evidence>
<dbReference type="InterPro" id="IPR000550">
    <property type="entry name" value="Hppk"/>
</dbReference>
<dbReference type="GO" id="GO:0046656">
    <property type="term" value="P:folic acid biosynthetic process"/>
    <property type="evidence" value="ECO:0007669"/>
    <property type="project" value="UniProtKB-KW"/>
</dbReference>
<dbReference type="EC" id="2.7.6.3" evidence="3"/>
<dbReference type="Proteomes" id="UP000292627">
    <property type="component" value="Unassembled WGS sequence"/>
</dbReference>
<feature type="domain" description="7,8-dihydro-6-hydroxymethylpterin-pyrophosphokinase" evidence="13">
    <location>
        <begin position="93"/>
        <end position="104"/>
    </location>
</feature>
<evidence type="ECO:0000256" key="2">
    <source>
        <dbReference type="ARBA" id="ARBA00005810"/>
    </source>
</evidence>
<reference evidence="14 15" key="1">
    <citation type="submission" date="2019-02" db="EMBL/GenBank/DDBJ databases">
        <title>WGS of Pseudoxanthomonas species novum from clinical isolates.</title>
        <authorList>
            <person name="Bernier A.-M."/>
            <person name="Bernard K."/>
            <person name="Vachon A."/>
        </authorList>
    </citation>
    <scope>NUCLEOTIDE SEQUENCE [LARGE SCALE GENOMIC DNA]</scope>
    <source>
        <strain evidence="14 15">NML171200</strain>
    </source>
</reference>
<evidence type="ECO:0000256" key="3">
    <source>
        <dbReference type="ARBA" id="ARBA00013253"/>
    </source>
</evidence>
<evidence type="ECO:0000256" key="6">
    <source>
        <dbReference type="ARBA" id="ARBA00022741"/>
    </source>
</evidence>
<dbReference type="AlphaFoldDB" id="A0A4Q8L5R2"/>
<dbReference type="GO" id="GO:0005524">
    <property type="term" value="F:ATP binding"/>
    <property type="evidence" value="ECO:0007669"/>
    <property type="project" value="UniProtKB-KW"/>
</dbReference>
<dbReference type="NCBIfam" id="TIGR01498">
    <property type="entry name" value="folK"/>
    <property type="match status" value="1"/>
</dbReference>
<comment type="pathway">
    <text evidence="1">Cofactor biosynthesis; tetrahydrofolate biosynthesis; 2-amino-4-hydroxy-6-hydroxymethyl-7,8-dihydropteridine diphosphate from 7,8-dihydroneopterin triphosphate: step 4/4.</text>
</comment>
<evidence type="ECO:0000313" key="15">
    <source>
        <dbReference type="Proteomes" id="UP000292627"/>
    </source>
</evidence>
<sequence>MTAPVTACIGLGANLGDAAGTLRSAFAAIGALPDTALVAASPLYVTPAWGVEDQPDFVNAAARVTTTLPAPALLAALLDIERRFGRDRSREQRWGPRTLDLDLLLYGEAVIDLPGLQVPHPRLHERAFALVPLADVAPELRIAGHGSVREAAFRIDRGAIAAL</sequence>
<evidence type="ECO:0000313" key="14">
    <source>
        <dbReference type="EMBL" id="TAA20402.1"/>
    </source>
</evidence>
<evidence type="ECO:0000256" key="7">
    <source>
        <dbReference type="ARBA" id="ARBA00022777"/>
    </source>
</evidence>
<dbReference type="InterPro" id="IPR035907">
    <property type="entry name" value="Hppk_sf"/>
</dbReference>
<dbReference type="EMBL" id="SHMC01000010">
    <property type="protein sequence ID" value="TAA20402.1"/>
    <property type="molecule type" value="Genomic_DNA"/>
</dbReference>
<dbReference type="CDD" id="cd00483">
    <property type="entry name" value="HPPK"/>
    <property type="match status" value="1"/>
</dbReference>
<name>A0A4Q8L5R2_9GAMM</name>
<proteinExistence type="inferred from homology"/>
<dbReference type="GO" id="GO:0046654">
    <property type="term" value="P:tetrahydrofolate biosynthetic process"/>
    <property type="evidence" value="ECO:0007669"/>
    <property type="project" value="UniProtKB-UniPathway"/>
</dbReference>
<evidence type="ECO:0000256" key="8">
    <source>
        <dbReference type="ARBA" id="ARBA00022840"/>
    </source>
</evidence>
<dbReference type="GO" id="GO:0003848">
    <property type="term" value="F:2-amino-4-hydroxy-6-hydroxymethyldihydropteridine diphosphokinase activity"/>
    <property type="evidence" value="ECO:0007669"/>
    <property type="project" value="UniProtKB-EC"/>
</dbReference>
<keyword evidence="7 14" id="KW-0418">Kinase</keyword>
<dbReference type="PANTHER" id="PTHR43071:SF1">
    <property type="entry name" value="2-AMINO-4-HYDROXY-6-HYDROXYMETHYLDIHYDROPTERIDINE PYROPHOSPHOKINASE"/>
    <property type="match status" value="1"/>
</dbReference>
<evidence type="ECO:0000256" key="9">
    <source>
        <dbReference type="ARBA" id="ARBA00022909"/>
    </source>
</evidence>
<comment type="caution">
    <text evidence="14">The sequence shown here is derived from an EMBL/GenBank/DDBJ whole genome shotgun (WGS) entry which is preliminary data.</text>
</comment>
<keyword evidence="5 14" id="KW-0808">Transferase</keyword>
<gene>
    <name evidence="14" type="primary">folK</name>
    <name evidence="14" type="ORF">EA660_18630</name>
</gene>
<evidence type="ECO:0000259" key="13">
    <source>
        <dbReference type="PROSITE" id="PS00794"/>
    </source>
</evidence>
<dbReference type="RefSeq" id="WP_130552967.1">
    <property type="nucleotide sequence ID" value="NZ_SHMC01000010.1"/>
</dbReference>
<evidence type="ECO:0000256" key="5">
    <source>
        <dbReference type="ARBA" id="ARBA00022679"/>
    </source>
</evidence>